<evidence type="ECO:0000313" key="1">
    <source>
        <dbReference type="EMBL" id="OCH84970.1"/>
    </source>
</evidence>
<name>A0A8E2DEL1_9APHY</name>
<reference evidence="1 2" key="1">
    <citation type="submission" date="2016-07" db="EMBL/GenBank/DDBJ databases">
        <title>Draft genome of the white-rot fungus Obba rivulosa 3A-2.</title>
        <authorList>
            <consortium name="DOE Joint Genome Institute"/>
            <person name="Miettinen O."/>
            <person name="Riley R."/>
            <person name="Acob R."/>
            <person name="Barry K."/>
            <person name="Cullen D."/>
            <person name="De Vries R."/>
            <person name="Hainaut M."/>
            <person name="Hatakka A."/>
            <person name="Henrissat B."/>
            <person name="Hilden K."/>
            <person name="Kuo R."/>
            <person name="Labutti K."/>
            <person name="Lipzen A."/>
            <person name="Makela M.R."/>
            <person name="Sandor L."/>
            <person name="Spatafora J.W."/>
            <person name="Grigoriev I.V."/>
            <person name="Hibbett D.S."/>
        </authorList>
    </citation>
    <scope>NUCLEOTIDE SEQUENCE [LARGE SCALE GENOMIC DNA]</scope>
    <source>
        <strain evidence="1 2">3A-2</strain>
    </source>
</reference>
<keyword evidence="2" id="KW-1185">Reference proteome</keyword>
<accession>A0A8E2DEL1</accession>
<dbReference type="AlphaFoldDB" id="A0A8E2DEL1"/>
<sequence length="103" mass="11532">MFQVCETTPDNDFLVSRRSGSAATLKAWNTAFVGDIKQLINYVMLFLDKSKINPFVHGDDIRIYAHYVALYNSSGTGKSRASHELSKICSFIPVCLRDPRESG</sequence>
<dbReference type="EMBL" id="KV722618">
    <property type="protein sequence ID" value="OCH84970.1"/>
    <property type="molecule type" value="Genomic_DNA"/>
</dbReference>
<protein>
    <submittedName>
        <fullName evidence="1">Uncharacterized protein</fullName>
    </submittedName>
</protein>
<proteinExistence type="predicted"/>
<evidence type="ECO:0000313" key="2">
    <source>
        <dbReference type="Proteomes" id="UP000250043"/>
    </source>
</evidence>
<organism evidence="1 2">
    <name type="scientific">Obba rivulosa</name>
    <dbReference type="NCBI Taxonomy" id="1052685"/>
    <lineage>
        <taxon>Eukaryota</taxon>
        <taxon>Fungi</taxon>
        <taxon>Dikarya</taxon>
        <taxon>Basidiomycota</taxon>
        <taxon>Agaricomycotina</taxon>
        <taxon>Agaricomycetes</taxon>
        <taxon>Polyporales</taxon>
        <taxon>Gelatoporiaceae</taxon>
        <taxon>Obba</taxon>
    </lineage>
</organism>
<dbReference type="OrthoDB" id="3269378at2759"/>
<gene>
    <name evidence="1" type="ORF">OBBRIDRAFT_348678</name>
</gene>
<dbReference type="Proteomes" id="UP000250043">
    <property type="component" value="Unassembled WGS sequence"/>
</dbReference>